<protein>
    <recommendedName>
        <fullName evidence="2">Peptidase C45 hydrolase domain-containing protein</fullName>
    </recommendedName>
</protein>
<dbReference type="NCBIfam" id="NF040521">
    <property type="entry name" value="C45_proenzyme"/>
    <property type="match status" value="1"/>
</dbReference>
<organism evidence="3 4">
    <name type="scientific">Plutella xylostella</name>
    <name type="common">Diamondback moth</name>
    <name type="synonym">Plutella maculipennis</name>
    <dbReference type="NCBI Taxonomy" id="51655"/>
    <lineage>
        <taxon>Eukaryota</taxon>
        <taxon>Metazoa</taxon>
        <taxon>Ecdysozoa</taxon>
        <taxon>Arthropoda</taxon>
        <taxon>Hexapoda</taxon>
        <taxon>Insecta</taxon>
        <taxon>Pterygota</taxon>
        <taxon>Neoptera</taxon>
        <taxon>Endopterygota</taxon>
        <taxon>Lepidoptera</taxon>
        <taxon>Glossata</taxon>
        <taxon>Ditrysia</taxon>
        <taxon>Yponomeutoidea</taxon>
        <taxon>Plutellidae</taxon>
        <taxon>Plutella</taxon>
    </lineage>
</organism>
<proteinExistence type="predicted"/>
<evidence type="ECO:0000313" key="4">
    <source>
        <dbReference type="Proteomes" id="UP000823941"/>
    </source>
</evidence>
<keyword evidence="1" id="KW-0472">Membrane</keyword>
<name>A0ABQ7R7D7_PLUXY</name>
<dbReference type="PANTHER" id="PTHR34180">
    <property type="entry name" value="PEPTIDASE C45"/>
    <property type="match status" value="1"/>
</dbReference>
<dbReference type="InterPro" id="IPR047801">
    <property type="entry name" value="Peptidase_C45"/>
</dbReference>
<reference evidence="3 4" key="1">
    <citation type="submission" date="2021-06" db="EMBL/GenBank/DDBJ databases">
        <title>A haploid diamondback moth (Plutella xylostella L.) genome assembly resolves 31 chromosomes and identifies a diamide resistance mutation.</title>
        <authorList>
            <person name="Ward C.M."/>
            <person name="Perry K.D."/>
            <person name="Baker G."/>
            <person name="Powis K."/>
            <person name="Heckel D.G."/>
            <person name="Baxter S.W."/>
        </authorList>
    </citation>
    <scope>NUCLEOTIDE SEQUENCE [LARGE SCALE GENOMIC DNA]</scope>
    <source>
        <strain evidence="3 4">LV</strain>
        <tissue evidence="3">Single pupa</tissue>
    </source>
</reference>
<evidence type="ECO:0000313" key="3">
    <source>
        <dbReference type="EMBL" id="KAG7313153.1"/>
    </source>
</evidence>
<dbReference type="Gene3D" id="3.60.60.10">
    <property type="entry name" value="Penicillin V Acylase, Chain A"/>
    <property type="match status" value="1"/>
</dbReference>
<evidence type="ECO:0000259" key="2">
    <source>
        <dbReference type="Pfam" id="PF03417"/>
    </source>
</evidence>
<dbReference type="EMBL" id="JAHIBW010000001">
    <property type="protein sequence ID" value="KAG7313153.1"/>
    <property type="molecule type" value="Genomic_DNA"/>
</dbReference>
<dbReference type="Proteomes" id="UP000823941">
    <property type="component" value="Chromosome 1"/>
</dbReference>
<feature type="transmembrane region" description="Helical" evidence="1">
    <location>
        <begin position="20"/>
        <end position="45"/>
    </location>
</feature>
<gene>
    <name evidence="3" type="ORF">JYU34_000243</name>
</gene>
<keyword evidence="4" id="KW-1185">Reference proteome</keyword>
<keyword evidence="1" id="KW-1133">Transmembrane helix</keyword>
<dbReference type="Gene3D" id="1.10.10.2120">
    <property type="match status" value="1"/>
</dbReference>
<sequence length="428" mass="48116">SRSIHSHFRARTYLNNFLITFHVFFFCRMIRFLVFLVFVSFGGVLSEKDIGRRRVVPVIHVVGSHYDVGFDVGRNFEGVIKEFLATFASLRDFEKQYKTEAGREAYEKTLSNMLERYPYYVKEVQGIADGAKVPFHQLFLLHMDDIIDTVNDNQIVRNDTGGCSSVAINTPQANVLGHTEDALSETLNHFYILSAHIIPTLEDQQKGAVEERFASLCYAGQLPGYTSGFNEHGMVFSINTLSPKALKPGGTPRTFITRAMLAAKSVEEVERVLTDKGLGIGNGFSLNLFWTNPTGPRQLFNIEVAPELKADRSQINIQKYEMNGDALVHCNKYQRLNLTEVRGPIIDSSVARLSMIHGHAKPTSKGDVENIISDISGKEFRVFEDRKTAQVKTICAGIFDLDQRSWSLYINQPNSSEPVATIPIVFTF</sequence>
<evidence type="ECO:0000256" key="1">
    <source>
        <dbReference type="SAM" id="Phobius"/>
    </source>
</evidence>
<feature type="non-terminal residue" evidence="3">
    <location>
        <position position="1"/>
    </location>
</feature>
<dbReference type="Pfam" id="PF03417">
    <property type="entry name" value="AAT"/>
    <property type="match status" value="1"/>
</dbReference>
<dbReference type="PANTHER" id="PTHR34180:SF1">
    <property type="entry name" value="BETA-ALANYL-DOPAMINE_CARCININE HYDROLASE"/>
    <property type="match status" value="1"/>
</dbReference>
<feature type="domain" description="Peptidase C45 hydrolase" evidence="2">
    <location>
        <begin position="170"/>
        <end position="414"/>
    </location>
</feature>
<accession>A0ABQ7R7D7</accession>
<dbReference type="InterPro" id="IPR047794">
    <property type="entry name" value="C45_proenzyme-like"/>
</dbReference>
<dbReference type="InterPro" id="IPR005079">
    <property type="entry name" value="Peptidase_C45_hydrolase"/>
</dbReference>
<keyword evidence="1" id="KW-0812">Transmembrane</keyword>
<comment type="caution">
    <text evidence="3">The sequence shown here is derived from an EMBL/GenBank/DDBJ whole genome shotgun (WGS) entry which is preliminary data.</text>
</comment>